<dbReference type="PROSITE" id="PS50977">
    <property type="entry name" value="HTH_TETR_2"/>
    <property type="match status" value="1"/>
</dbReference>
<proteinExistence type="predicted"/>
<dbReference type="PANTHER" id="PTHR30055:SF223">
    <property type="entry name" value="HTH-TYPE TRANSCRIPTIONAL REGULATOR UIDR"/>
    <property type="match status" value="1"/>
</dbReference>
<keyword evidence="1 2" id="KW-0238">DNA-binding</keyword>
<evidence type="ECO:0000259" key="4">
    <source>
        <dbReference type="PROSITE" id="PS50977"/>
    </source>
</evidence>
<evidence type="ECO:0000256" key="1">
    <source>
        <dbReference type="ARBA" id="ARBA00023125"/>
    </source>
</evidence>
<comment type="caution">
    <text evidence="5">The sequence shown here is derived from an EMBL/GenBank/DDBJ whole genome shotgun (WGS) entry which is preliminary data.</text>
</comment>
<evidence type="ECO:0000256" key="2">
    <source>
        <dbReference type="PROSITE-ProRule" id="PRU00335"/>
    </source>
</evidence>
<sequence>MEDNSKAAYCAEHPSKPHPTSRSQLRCQHLLSTARRLFAEQGFHQSGMSQIARESGIAVGQIYRDFANKEAIITAICEESLQVWLAEETIEQAIAAGDHAAIRSWIEHLLVKESEFENRRMLVEILAETGRNPLIAQLNADTLERFRRVLGMALDALIPGATQACKVRICDLSLVLCWGVLAGEELIPGLDADTFRTYAADLLKKEIDRLSTLPEGHACL</sequence>
<accession>A0A931MK31</accession>
<dbReference type="Gene3D" id="1.10.357.10">
    <property type="entry name" value="Tetracycline Repressor, domain 2"/>
    <property type="match status" value="1"/>
</dbReference>
<dbReference type="PRINTS" id="PR00455">
    <property type="entry name" value="HTHTETR"/>
</dbReference>
<evidence type="ECO:0000256" key="3">
    <source>
        <dbReference type="SAM" id="MobiDB-lite"/>
    </source>
</evidence>
<evidence type="ECO:0000313" key="5">
    <source>
        <dbReference type="EMBL" id="MBH0112044.1"/>
    </source>
</evidence>
<name>A0A931MK31_9SPHN</name>
<dbReference type="AlphaFoldDB" id="A0A931MK31"/>
<keyword evidence="6" id="KW-1185">Reference proteome</keyword>
<dbReference type="InterPro" id="IPR001647">
    <property type="entry name" value="HTH_TetR"/>
</dbReference>
<dbReference type="SUPFAM" id="SSF46689">
    <property type="entry name" value="Homeodomain-like"/>
    <property type="match status" value="1"/>
</dbReference>
<dbReference type="PANTHER" id="PTHR30055">
    <property type="entry name" value="HTH-TYPE TRANSCRIPTIONAL REGULATOR RUTR"/>
    <property type="match status" value="1"/>
</dbReference>
<dbReference type="EMBL" id="JADZGI010000001">
    <property type="protein sequence ID" value="MBH0112044.1"/>
    <property type="molecule type" value="Genomic_DNA"/>
</dbReference>
<organism evidence="5 6">
    <name type="scientific">Novosphingobium aureum</name>
    <dbReference type="NCBI Taxonomy" id="2792964"/>
    <lineage>
        <taxon>Bacteria</taxon>
        <taxon>Pseudomonadati</taxon>
        <taxon>Pseudomonadota</taxon>
        <taxon>Alphaproteobacteria</taxon>
        <taxon>Sphingomonadales</taxon>
        <taxon>Sphingomonadaceae</taxon>
        <taxon>Novosphingobium</taxon>
    </lineage>
</organism>
<dbReference type="Pfam" id="PF00440">
    <property type="entry name" value="TetR_N"/>
    <property type="match status" value="1"/>
</dbReference>
<feature type="DNA-binding region" description="H-T-H motif" evidence="2">
    <location>
        <begin position="47"/>
        <end position="66"/>
    </location>
</feature>
<evidence type="ECO:0000313" key="6">
    <source>
        <dbReference type="Proteomes" id="UP000617634"/>
    </source>
</evidence>
<dbReference type="GO" id="GO:0003700">
    <property type="term" value="F:DNA-binding transcription factor activity"/>
    <property type="evidence" value="ECO:0007669"/>
    <property type="project" value="TreeGrafter"/>
</dbReference>
<feature type="region of interest" description="Disordered" evidence="3">
    <location>
        <begin position="1"/>
        <end position="22"/>
    </location>
</feature>
<feature type="domain" description="HTH tetR-type" evidence="4">
    <location>
        <begin position="24"/>
        <end position="84"/>
    </location>
</feature>
<dbReference type="InterPro" id="IPR009057">
    <property type="entry name" value="Homeodomain-like_sf"/>
</dbReference>
<gene>
    <name evidence="5" type="ORF">I5E68_03635</name>
</gene>
<reference evidence="5" key="1">
    <citation type="submission" date="2020-11" db="EMBL/GenBank/DDBJ databases">
        <title>Novosphingobium aureum sp. nov., a marine bacterium isolated from sediment of a salt flat.</title>
        <authorList>
            <person name="Yoo Y."/>
            <person name="Kim J.-J."/>
        </authorList>
    </citation>
    <scope>NUCLEOTIDE SEQUENCE</scope>
    <source>
        <strain evidence="5">YJ-S2-02</strain>
    </source>
</reference>
<dbReference type="InterPro" id="IPR050109">
    <property type="entry name" value="HTH-type_TetR-like_transc_reg"/>
</dbReference>
<dbReference type="Proteomes" id="UP000617634">
    <property type="component" value="Unassembled WGS sequence"/>
</dbReference>
<dbReference type="GO" id="GO:0000976">
    <property type="term" value="F:transcription cis-regulatory region binding"/>
    <property type="evidence" value="ECO:0007669"/>
    <property type="project" value="TreeGrafter"/>
</dbReference>
<protein>
    <submittedName>
        <fullName evidence="5">TetR/AcrR family transcriptional regulator</fullName>
    </submittedName>
</protein>